<protein>
    <submittedName>
        <fullName evidence="13">Sodium:proton exchanger</fullName>
    </submittedName>
</protein>
<feature type="transmembrane region" description="Helical" evidence="10">
    <location>
        <begin position="314"/>
        <end position="340"/>
    </location>
</feature>
<evidence type="ECO:0000256" key="9">
    <source>
        <dbReference type="SAM" id="MobiDB-lite"/>
    </source>
</evidence>
<keyword evidence="3" id="KW-0813">Transport</keyword>
<evidence type="ECO:0000259" key="11">
    <source>
        <dbReference type="Pfam" id="PF00999"/>
    </source>
</evidence>
<gene>
    <name evidence="13" type="ORF">CNQ84_03830</name>
</gene>
<evidence type="ECO:0000256" key="8">
    <source>
        <dbReference type="ARBA" id="ARBA00023136"/>
    </source>
</evidence>
<feature type="domain" description="RCK N-terminal" evidence="12">
    <location>
        <begin position="381"/>
        <end position="493"/>
    </location>
</feature>
<evidence type="ECO:0000256" key="7">
    <source>
        <dbReference type="ARBA" id="ARBA00023065"/>
    </source>
</evidence>
<keyword evidence="8 10" id="KW-0472">Membrane</keyword>
<feature type="transmembrane region" description="Helical" evidence="10">
    <location>
        <begin position="196"/>
        <end position="213"/>
    </location>
</feature>
<dbReference type="InterPro" id="IPR003148">
    <property type="entry name" value="RCK_N"/>
</dbReference>
<evidence type="ECO:0000256" key="2">
    <source>
        <dbReference type="ARBA" id="ARBA00005551"/>
    </source>
</evidence>
<evidence type="ECO:0000256" key="1">
    <source>
        <dbReference type="ARBA" id="ARBA00004141"/>
    </source>
</evidence>
<name>A0A2A3MLF9_9PSED</name>
<keyword evidence="7" id="KW-0406">Ion transport</keyword>
<feature type="compositionally biased region" description="Pro residues" evidence="9">
    <location>
        <begin position="529"/>
        <end position="539"/>
    </location>
</feature>
<dbReference type="PANTHER" id="PTHR42751">
    <property type="entry name" value="SODIUM/HYDROGEN EXCHANGER FAMILY/TRKA DOMAIN PROTEIN"/>
    <property type="match status" value="1"/>
</dbReference>
<dbReference type="RefSeq" id="WP_096003583.1">
    <property type="nucleotide sequence ID" value="NZ_NTMR01000003.1"/>
</dbReference>
<evidence type="ECO:0000256" key="4">
    <source>
        <dbReference type="ARBA" id="ARBA00022449"/>
    </source>
</evidence>
<comment type="caution">
    <text evidence="13">The sequence shown here is derived from an EMBL/GenBank/DDBJ whole genome shotgun (WGS) entry which is preliminary data.</text>
</comment>
<dbReference type="Gene3D" id="1.20.1530.20">
    <property type="match status" value="1"/>
</dbReference>
<comment type="subcellular location">
    <subcellularLocation>
        <location evidence="1">Membrane</location>
        <topology evidence="1">Multi-pass membrane protein</topology>
    </subcellularLocation>
</comment>
<feature type="transmembrane region" description="Helical" evidence="10">
    <location>
        <begin position="271"/>
        <end position="294"/>
    </location>
</feature>
<dbReference type="SUPFAM" id="SSF51735">
    <property type="entry name" value="NAD(P)-binding Rossmann-fold domains"/>
    <property type="match status" value="1"/>
</dbReference>
<dbReference type="Pfam" id="PF00999">
    <property type="entry name" value="Na_H_Exchanger"/>
    <property type="match status" value="1"/>
</dbReference>
<feature type="transmembrane region" description="Helical" evidence="10">
    <location>
        <begin position="113"/>
        <end position="131"/>
    </location>
</feature>
<comment type="similarity">
    <text evidence="2">Belongs to the monovalent cation:proton antiporter 2 (CPA2) transporter (TC 2.A.37) family.</text>
</comment>
<dbReference type="PANTHER" id="PTHR42751:SF1">
    <property type="entry name" value="CATION_PROTON ANTIPORTER YBAL-RELATED"/>
    <property type="match status" value="1"/>
</dbReference>
<feature type="transmembrane region" description="Helical" evidence="10">
    <location>
        <begin position="81"/>
        <end position="101"/>
    </location>
</feature>
<dbReference type="EMBL" id="NTMR01000003">
    <property type="protein sequence ID" value="PBK05638.1"/>
    <property type="molecule type" value="Genomic_DNA"/>
</dbReference>
<dbReference type="GO" id="GO:1902600">
    <property type="term" value="P:proton transmembrane transport"/>
    <property type="evidence" value="ECO:0007669"/>
    <property type="project" value="InterPro"/>
</dbReference>
<evidence type="ECO:0000256" key="3">
    <source>
        <dbReference type="ARBA" id="ARBA00022448"/>
    </source>
</evidence>
<feature type="transmembrane region" description="Helical" evidence="10">
    <location>
        <begin position="245"/>
        <end position="264"/>
    </location>
</feature>
<keyword evidence="5 10" id="KW-0812">Transmembrane</keyword>
<dbReference type="InterPro" id="IPR006153">
    <property type="entry name" value="Cation/H_exchanger_TM"/>
</dbReference>
<evidence type="ECO:0000313" key="13">
    <source>
        <dbReference type="EMBL" id="PBK05638.1"/>
    </source>
</evidence>
<dbReference type="GO" id="GO:0015297">
    <property type="term" value="F:antiporter activity"/>
    <property type="evidence" value="ECO:0007669"/>
    <property type="project" value="UniProtKB-KW"/>
</dbReference>
<proteinExistence type="inferred from homology"/>
<feature type="transmembrane region" description="Helical" evidence="10">
    <location>
        <begin position="143"/>
        <end position="162"/>
    </location>
</feature>
<dbReference type="AlphaFoldDB" id="A0A2A3MLF9"/>
<evidence type="ECO:0000256" key="6">
    <source>
        <dbReference type="ARBA" id="ARBA00022989"/>
    </source>
</evidence>
<accession>A0A2A3MLF9</accession>
<feature type="transmembrane region" description="Helical" evidence="10">
    <location>
        <begin position="50"/>
        <end position="69"/>
    </location>
</feature>
<dbReference type="InterPro" id="IPR036291">
    <property type="entry name" value="NAD(P)-bd_dom_sf"/>
</dbReference>
<dbReference type="Proteomes" id="UP000242313">
    <property type="component" value="Unassembled WGS sequence"/>
</dbReference>
<keyword evidence="14" id="KW-1185">Reference proteome</keyword>
<keyword evidence="4" id="KW-0050">Antiport</keyword>
<organism evidence="13 14">
    <name type="scientific">Pseudomonas abyssi</name>
    <dbReference type="NCBI Taxonomy" id="170540"/>
    <lineage>
        <taxon>Bacteria</taxon>
        <taxon>Pseudomonadati</taxon>
        <taxon>Pseudomonadota</taxon>
        <taxon>Gammaproteobacteria</taxon>
        <taxon>Pseudomonadales</taxon>
        <taxon>Pseudomonadaceae</taxon>
        <taxon>Pseudomonas</taxon>
    </lineage>
</organism>
<evidence type="ECO:0000256" key="10">
    <source>
        <dbReference type="SAM" id="Phobius"/>
    </source>
</evidence>
<dbReference type="GO" id="GO:0016020">
    <property type="term" value="C:membrane"/>
    <property type="evidence" value="ECO:0007669"/>
    <property type="project" value="UniProtKB-SubCell"/>
</dbReference>
<evidence type="ECO:0000256" key="5">
    <source>
        <dbReference type="ARBA" id="ARBA00022692"/>
    </source>
</evidence>
<dbReference type="GO" id="GO:0006813">
    <property type="term" value="P:potassium ion transport"/>
    <property type="evidence" value="ECO:0007669"/>
    <property type="project" value="InterPro"/>
</dbReference>
<keyword evidence="6 10" id="KW-1133">Transmembrane helix</keyword>
<sequence length="539" mass="58197">MIEAVWIAFAFGLGLLFKQVGLPPLIGYLGAGFALSLLGERVGVGPDDSYILTHIAHLGVLLLLFTVGLKLKVKNLVRPEVVGGSLLHFGLSTALFLPAFLYLLDLPLGEASLLAMALSFSSTVLAAKVLEGKRELRAFHGRVAIGVLIMQDLIALVAISIASGKSPSSWALMVLILPLCKPILYKLLDLSGHEELMVLLGLLLALVVGGAGFETLGLSSELGALAFGAMLAGHKRAGELSQSLWSLKEIFLVGFFLQIGLGGLPDQHALIFALVMTLLLPLKSALFFALFVGFKLRARSAFLSSLTLTNYSEFGLIMASLVLPQWLVPLALTVAFSFVISAPLNRIVHSIYEHIAPLLTRFERDIRHPDEQPITLDDAQILIMGLGRTGRAAYDNLSEKGYRVIALDSDPVAVETSLQAGRRALFADAEDPVFWQNLDMPNIHSVILAMNDAEAKTITVHNLRGRGFDGLIVSHAMYEDIARRIIQAGADHTYLTMSEAGTGLAEHVARSIQERSRLLSDGQSEIRPPGRPPQPDAQA</sequence>
<feature type="region of interest" description="Disordered" evidence="9">
    <location>
        <begin position="516"/>
        <end position="539"/>
    </location>
</feature>
<reference evidence="13 14" key="1">
    <citation type="submission" date="2017-09" db="EMBL/GenBank/DDBJ databases">
        <title>Pseudomonas abyssi sp. nov. isolated from Abyssopelagic Water.</title>
        <authorList>
            <person name="Wei Y."/>
        </authorList>
    </citation>
    <scope>NUCLEOTIDE SEQUENCE [LARGE SCALE GENOMIC DNA]</scope>
    <source>
        <strain evidence="13 14">MT5</strain>
    </source>
</reference>
<evidence type="ECO:0000313" key="14">
    <source>
        <dbReference type="Proteomes" id="UP000242313"/>
    </source>
</evidence>
<feature type="domain" description="Cation/H+ exchanger transmembrane" evidence="11">
    <location>
        <begin position="8"/>
        <end position="326"/>
    </location>
</feature>
<dbReference type="Pfam" id="PF02254">
    <property type="entry name" value="TrkA_N"/>
    <property type="match status" value="1"/>
</dbReference>
<dbReference type="InterPro" id="IPR038770">
    <property type="entry name" value="Na+/solute_symporter_sf"/>
</dbReference>
<dbReference type="Gene3D" id="3.40.50.720">
    <property type="entry name" value="NAD(P)-binding Rossmann-like Domain"/>
    <property type="match status" value="1"/>
</dbReference>
<evidence type="ECO:0000259" key="12">
    <source>
        <dbReference type="Pfam" id="PF02254"/>
    </source>
</evidence>